<dbReference type="Gene3D" id="1.25.40.10">
    <property type="entry name" value="Tetratricopeptide repeat domain"/>
    <property type="match status" value="2"/>
</dbReference>
<dbReference type="AlphaFoldDB" id="A0A9P7E3Y7"/>
<comment type="caution">
    <text evidence="1">The sequence shown here is derived from an EMBL/GenBank/DDBJ whole genome shotgun (WGS) entry which is preliminary data.</text>
</comment>
<name>A0A9P7E3Y7_9AGAM</name>
<dbReference type="RefSeq" id="XP_041189450.1">
    <property type="nucleotide sequence ID" value="XM_041340739.1"/>
</dbReference>
<dbReference type="InterPro" id="IPR011990">
    <property type="entry name" value="TPR-like_helical_dom_sf"/>
</dbReference>
<dbReference type="SUPFAM" id="SSF81901">
    <property type="entry name" value="HCP-like"/>
    <property type="match status" value="1"/>
</dbReference>
<organism evidence="1 2">
    <name type="scientific">Suillus subaureus</name>
    <dbReference type="NCBI Taxonomy" id="48587"/>
    <lineage>
        <taxon>Eukaryota</taxon>
        <taxon>Fungi</taxon>
        <taxon>Dikarya</taxon>
        <taxon>Basidiomycota</taxon>
        <taxon>Agaricomycotina</taxon>
        <taxon>Agaricomycetes</taxon>
        <taxon>Agaricomycetidae</taxon>
        <taxon>Boletales</taxon>
        <taxon>Suillineae</taxon>
        <taxon>Suillaceae</taxon>
        <taxon>Suillus</taxon>
    </lineage>
</organism>
<evidence type="ECO:0000313" key="1">
    <source>
        <dbReference type="EMBL" id="KAG1810554.1"/>
    </source>
</evidence>
<dbReference type="Proteomes" id="UP000807769">
    <property type="component" value="Unassembled WGS sequence"/>
</dbReference>
<dbReference type="SUPFAM" id="SSF48452">
    <property type="entry name" value="TPR-like"/>
    <property type="match status" value="1"/>
</dbReference>
<sequence length="513" mass="57435">MPGNSETRYIRFEIINGNDLRVPSERISSGIYVSINVDSRRCWKSAIKVLSSDRSVVWGDIVTLSSHVSPALSIEIRASYEADRMLGSGEVIGNFKHRGMSYSIMEMSHSVNISFPSVHGIHPSLTLKATVVHAYDNQNGALSDMSNAGLCPPVVNCEVTRDTDAGHAQFAKYVTGKAVSHLNDAVEHFQLVLDQCPVSHPDRAAALTNLAWARLVGYIQNDLEDIDTTTSLFRDALALRPQCHLDHPISLYNLTKALTWRRKKKRTAADIRESAQLYHELLPLCPEGTYLRSIVAGQNGVDYVINRCDQLPKDASDEGIHLRRVILELCPPGHQLRPRVFDELAQAVEARFDQYGNIDDLDMSIQFGREALSLCPEGHSDRDYYLNNLAFSLDSRFDHQGKPNDLDEAIFFIDDITRAVSLYHEALTLRPPGHPTHNTTLNNLALALSTRYNKLHVSKDLDEAIDRYRECLRLRRLGNPGSMAILLNLSSALCSCFMHTQENEDVEEAITLC</sequence>
<accession>A0A9P7E3Y7</accession>
<proteinExistence type="predicted"/>
<protein>
    <submittedName>
        <fullName evidence="1">Uncharacterized protein</fullName>
    </submittedName>
</protein>
<gene>
    <name evidence="1" type="ORF">BJ212DRAFT_1484125</name>
</gene>
<dbReference type="EMBL" id="JABBWG010000032">
    <property type="protein sequence ID" value="KAG1810554.1"/>
    <property type="molecule type" value="Genomic_DNA"/>
</dbReference>
<evidence type="ECO:0000313" key="2">
    <source>
        <dbReference type="Proteomes" id="UP000807769"/>
    </source>
</evidence>
<reference evidence="1" key="1">
    <citation type="journal article" date="2020" name="New Phytol.">
        <title>Comparative genomics reveals dynamic genome evolution in host specialist ectomycorrhizal fungi.</title>
        <authorList>
            <person name="Lofgren L.A."/>
            <person name="Nguyen N.H."/>
            <person name="Vilgalys R."/>
            <person name="Ruytinx J."/>
            <person name="Liao H.L."/>
            <person name="Branco S."/>
            <person name="Kuo A."/>
            <person name="LaButti K."/>
            <person name="Lipzen A."/>
            <person name="Andreopoulos W."/>
            <person name="Pangilinan J."/>
            <person name="Riley R."/>
            <person name="Hundley H."/>
            <person name="Na H."/>
            <person name="Barry K."/>
            <person name="Grigoriev I.V."/>
            <person name="Stajich J.E."/>
            <person name="Kennedy P.G."/>
        </authorList>
    </citation>
    <scope>NUCLEOTIDE SEQUENCE</scope>
    <source>
        <strain evidence="1">MN1</strain>
    </source>
</reference>
<dbReference type="OrthoDB" id="2682548at2759"/>
<dbReference type="GeneID" id="64634755"/>
<keyword evidence="2" id="KW-1185">Reference proteome</keyword>